<dbReference type="AlphaFoldDB" id="A0A6C0IRI6"/>
<dbReference type="EMBL" id="MN740215">
    <property type="protein sequence ID" value="QHT94113.1"/>
    <property type="molecule type" value="Genomic_DNA"/>
</dbReference>
<protein>
    <submittedName>
        <fullName evidence="1">Uncharacterized protein</fullName>
    </submittedName>
</protein>
<name>A0A6C0IRI6_9ZZZZ</name>
<accession>A0A6C0IRI6</accession>
<evidence type="ECO:0000313" key="1">
    <source>
        <dbReference type="EMBL" id="QHT94113.1"/>
    </source>
</evidence>
<organism evidence="1">
    <name type="scientific">viral metagenome</name>
    <dbReference type="NCBI Taxonomy" id="1070528"/>
    <lineage>
        <taxon>unclassified sequences</taxon>
        <taxon>metagenomes</taxon>
        <taxon>organismal metagenomes</taxon>
    </lineage>
</organism>
<reference evidence="1" key="1">
    <citation type="journal article" date="2020" name="Nature">
        <title>Giant virus diversity and host interactions through global metagenomics.</title>
        <authorList>
            <person name="Schulz F."/>
            <person name="Roux S."/>
            <person name="Paez-Espino D."/>
            <person name="Jungbluth S."/>
            <person name="Walsh D.A."/>
            <person name="Denef V.J."/>
            <person name="McMahon K.D."/>
            <person name="Konstantinidis K.T."/>
            <person name="Eloe-Fadrosh E.A."/>
            <person name="Kyrpides N.C."/>
            <person name="Woyke T."/>
        </authorList>
    </citation>
    <scope>NUCLEOTIDE SEQUENCE</scope>
    <source>
        <strain evidence="1">GVMAG-M-3300024258-14</strain>
    </source>
</reference>
<proteinExistence type="predicted"/>
<sequence length="179" mass="21541">MNYTIMNEMFESEEFGEMRFNYNVRDMLLSDEFDEESGNNIKSMPQEEQKKSVNLVDELLFSDEFEFDEIFEELEREIKSIPQEEQKKNVNLVDELLFSDEFEFDEIFEELEKEINSTIYQEEHKNLVDKYDGYNKLDYQGQEYYVKKTNFQFPICVMNTNLVQVGIISKDNINNIKML</sequence>